<feature type="chain" id="PRO_5045033546" evidence="1">
    <location>
        <begin position="27"/>
        <end position="272"/>
    </location>
</feature>
<dbReference type="RefSeq" id="WP_395116507.1">
    <property type="nucleotide sequence ID" value="NZ_JBIMSN010000093.1"/>
</dbReference>
<dbReference type="Pfam" id="PF13472">
    <property type="entry name" value="Lipase_GDSL_2"/>
    <property type="match status" value="1"/>
</dbReference>
<comment type="caution">
    <text evidence="3">The sequence shown here is derived from an EMBL/GenBank/DDBJ whole genome shotgun (WGS) entry which is preliminary data.</text>
</comment>
<dbReference type="EMBL" id="JBIMSO010000065">
    <property type="protein sequence ID" value="MFH5210630.1"/>
    <property type="molecule type" value="Genomic_DNA"/>
</dbReference>
<evidence type="ECO:0000313" key="8">
    <source>
        <dbReference type="Proteomes" id="UP001609219"/>
    </source>
</evidence>
<reference evidence="6 7" key="1">
    <citation type="submission" date="2024-10" db="EMBL/GenBank/DDBJ databases">
        <authorList>
            <person name="Riesco R."/>
        </authorList>
    </citation>
    <scope>NUCLEOTIDE SEQUENCE [LARGE SCALE GENOMIC DNA]</scope>
    <source>
        <strain evidence="5 7">NCIMB 15448</strain>
        <strain evidence="3 6">NCIMB 15449</strain>
        <strain evidence="4 8">NCIMB 15450</strain>
    </source>
</reference>
<feature type="signal peptide" evidence="1">
    <location>
        <begin position="1"/>
        <end position="26"/>
    </location>
</feature>
<feature type="domain" description="SGNH hydrolase-type esterase" evidence="2">
    <location>
        <begin position="49"/>
        <end position="259"/>
    </location>
</feature>
<dbReference type="Gene3D" id="3.40.50.1110">
    <property type="entry name" value="SGNH hydrolase"/>
    <property type="match status" value="1"/>
</dbReference>
<evidence type="ECO:0000313" key="5">
    <source>
        <dbReference type="EMBL" id="MFH5245898.1"/>
    </source>
</evidence>
<dbReference type="EMBL" id="JBIMSP010000108">
    <property type="protein sequence ID" value="MFH5245898.1"/>
    <property type="molecule type" value="Genomic_DNA"/>
</dbReference>
<dbReference type="PROSITE" id="PS51257">
    <property type="entry name" value="PROKAR_LIPOPROTEIN"/>
    <property type="match status" value="1"/>
</dbReference>
<evidence type="ECO:0000313" key="3">
    <source>
        <dbReference type="EMBL" id="MFH5210630.1"/>
    </source>
</evidence>
<gene>
    <name evidence="5" type="ORF">ACHIPV_29135</name>
    <name evidence="3" type="ORF">ACHIPZ_20840</name>
    <name evidence="4" type="ORF">ACHIRB_20105</name>
</gene>
<evidence type="ECO:0000313" key="7">
    <source>
        <dbReference type="Proteomes" id="UP001609176"/>
    </source>
</evidence>
<dbReference type="InterPro" id="IPR013830">
    <property type="entry name" value="SGNH_hydro"/>
</dbReference>
<dbReference type="PANTHER" id="PTHR30383">
    <property type="entry name" value="THIOESTERASE 1/PROTEASE 1/LYSOPHOSPHOLIPASE L1"/>
    <property type="match status" value="1"/>
</dbReference>
<dbReference type="InterPro" id="IPR036514">
    <property type="entry name" value="SGNH_hydro_sf"/>
</dbReference>
<dbReference type="Proteomes" id="UP001609175">
    <property type="component" value="Unassembled WGS sequence"/>
</dbReference>
<dbReference type="CDD" id="cd00229">
    <property type="entry name" value="SGNH_hydrolase"/>
    <property type="match status" value="1"/>
</dbReference>
<name>A0ABW7JSD6_9NOCA</name>
<evidence type="ECO:0000313" key="4">
    <source>
        <dbReference type="EMBL" id="MFH5230850.1"/>
    </source>
</evidence>
<keyword evidence="8" id="KW-1185">Reference proteome</keyword>
<sequence length="272" mass="28778">MTSTVSRRLLGAPILAALLLALGCSAPITTVEGPAVPFQMAAPSLRLTALGDSIAAATNCDDCESFVALFGLRVAADRQRPVDVENLGVPGWTSDDLLDSLDVDSDDAETVRDSDLVTITIGANDFYSDLDTYFDGDCGGDDQLECFDPELDRLQTTLDTVLRRVAELRDGRLTDVFVTGYWDVFPDGDVAEELYGPQFLVDSAALTQRANAVIDAAATRAHATYVDLFDAFKGAAGATDPTDLLADDGDHPNQAGHRLIADALAAASETAS</sequence>
<dbReference type="PANTHER" id="PTHR30383:SF5">
    <property type="entry name" value="SGNH HYDROLASE-TYPE ESTERASE DOMAIN-CONTAINING PROTEIN"/>
    <property type="match status" value="1"/>
</dbReference>
<protein>
    <submittedName>
        <fullName evidence="3">SGNH/GDSL hydrolase family protein</fullName>
    </submittedName>
</protein>
<accession>A0ABW7JSD6</accession>
<dbReference type="SUPFAM" id="SSF52266">
    <property type="entry name" value="SGNH hydrolase"/>
    <property type="match status" value="1"/>
</dbReference>
<dbReference type="InterPro" id="IPR051532">
    <property type="entry name" value="Ester_Hydrolysis_Enzymes"/>
</dbReference>
<dbReference type="GO" id="GO:0016787">
    <property type="term" value="F:hydrolase activity"/>
    <property type="evidence" value="ECO:0007669"/>
    <property type="project" value="UniProtKB-KW"/>
</dbReference>
<keyword evidence="1" id="KW-0732">Signal</keyword>
<dbReference type="Proteomes" id="UP001609219">
    <property type="component" value="Unassembled WGS sequence"/>
</dbReference>
<evidence type="ECO:0000313" key="6">
    <source>
        <dbReference type="Proteomes" id="UP001609175"/>
    </source>
</evidence>
<organism evidence="3 6">
    <name type="scientific">Antrihabitans spumae</name>
    <dbReference type="NCBI Taxonomy" id="3373370"/>
    <lineage>
        <taxon>Bacteria</taxon>
        <taxon>Bacillati</taxon>
        <taxon>Actinomycetota</taxon>
        <taxon>Actinomycetes</taxon>
        <taxon>Mycobacteriales</taxon>
        <taxon>Nocardiaceae</taxon>
        <taxon>Antrihabitans</taxon>
    </lineage>
</organism>
<evidence type="ECO:0000256" key="1">
    <source>
        <dbReference type="SAM" id="SignalP"/>
    </source>
</evidence>
<proteinExistence type="predicted"/>
<keyword evidence="3" id="KW-0378">Hydrolase</keyword>
<dbReference type="EMBL" id="JBIMSN010000093">
    <property type="protein sequence ID" value="MFH5230850.1"/>
    <property type="molecule type" value="Genomic_DNA"/>
</dbReference>
<dbReference type="Proteomes" id="UP001609176">
    <property type="component" value="Unassembled WGS sequence"/>
</dbReference>
<evidence type="ECO:0000259" key="2">
    <source>
        <dbReference type="Pfam" id="PF13472"/>
    </source>
</evidence>